<name>A0A562T3K0_CHIJA</name>
<comment type="caution">
    <text evidence="4">The sequence shown here is derived from an EMBL/GenBank/DDBJ whole genome shotgun (WGS) entry which is preliminary data.</text>
</comment>
<evidence type="ECO:0000256" key="1">
    <source>
        <dbReference type="SAM" id="Phobius"/>
    </source>
</evidence>
<proteinExistence type="predicted"/>
<dbReference type="RefSeq" id="WP_145712334.1">
    <property type="nucleotide sequence ID" value="NZ_BAAAFY010000001.1"/>
</dbReference>
<dbReference type="Proteomes" id="UP000316778">
    <property type="component" value="Unassembled WGS sequence"/>
</dbReference>
<dbReference type="InterPro" id="IPR012424">
    <property type="entry name" value="Conjugative_transposon_TraJ_C"/>
</dbReference>
<feature type="signal peptide" evidence="2">
    <location>
        <begin position="1"/>
        <end position="23"/>
    </location>
</feature>
<keyword evidence="1" id="KW-1133">Transmembrane helix</keyword>
<accession>A0A562T3K0</accession>
<evidence type="ECO:0000313" key="5">
    <source>
        <dbReference type="Proteomes" id="UP000316778"/>
    </source>
</evidence>
<evidence type="ECO:0000256" key="2">
    <source>
        <dbReference type="SAM" id="SignalP"/>
    </source>
</evidence>
<feature type="transmembrane region" description="Helical" evidence="1">
    <location>
        <begin position="90"/>
        <end position="110"/>
    </location>
</feature>
<keyword evidence="2" id="KW-0732">Signal</keyword>
<dbReference type="NCBIfam" id="TIGR03782">
    <property type="entry name" value="Bac_Flav_CT_J"/>
    <property type="match status" value="1"/>
</dbReference>
<reference evidence="4 5" key="1">
    <citation type="journal article" date="2013" name="Stand. Genomic Sci.">
        <title>Genomic Encyclopedia of Type Strains, Phase I: The one thousand microbial genomes (KMG-I) project.</title>
        <authorList>
            <person name="Kyrpides N.C."/>
            <person name="Woyke T."/>
            <person name="Eisen J.A."/>
            <person name="Garrity G."/>
            <person name="Lilburn T.G."/>
            <person name="Beck B.J."/>
            <person name="Whitman W.B."/>
            <person name="Hugenholtz P."/>
            <person name="Klenk H.P."/>
        </authorList>
    </citation>
    <scope>NUCLEOTIDE SEQUENCE [LARGE SCALE GENOMIC DNA]</scope>
    <source>
        <strain evidence="4 5">DSM 13484</strain>
    </source>
</reference>
<dbReference type="OrthoDB" id="1147144at2"/>
<gene>
    <name evidence="4" type="ORF">LX66_1915</name>
</gene>
<feature type="transmembrane region" description="Helical" evidence="1">
    <location>
        <begin position="256"/>
        <end position="275"/>
    </location>
</feature>
<dbReference type="InterPro" id="IPR022393">
    <property type="entry name" value="Conjugative_transposon_TraJ"/>
</dbReference>
<feature type="domain" description="Conjugative transposon TraJ C-terminal" evidence="3">
    <location>
        <begin position="29"/>
        <end position="389"/>
    </location>
</feature>
<keyword evidence="5" id="KW-1185">Reference proteome</keyword>
<dbReference type="EMBL" id="VLLG01000003">
    <property type="protein sequence ID" value="TWI87844.1"/>
    <property type="molecule type" value="Genomic_DNA"/>
</dbReference>
<dbReference type="AlphaFoldDB" id="A0A562T3K0"/>
<keyword evidence="1" id="KW-0472">Membrane</keyword>
<feature type="transmembrane region" description="Helical" evidence="1">
    <location>
        <begin position="339"/>
        <end position="361"/>
    </location>
</feature>
<sequence>MWKMGRKVSLVLIGVLLPCLSWAQTVGDKIHSLHGVLDTLYEEMIPMCEDLIDVGRSIGCLGAMFYIASRVWRHILNAEPIDFYPLLRPFVLGFCITFFPLVLGVINGIMKPTVTATAAMVEDSDKAIQVLLKQKEEAIMRTDAWQMYVGINGEGNREKWLKYTKGIGEDDPTPSEGMFDAFGNDVKFAFAKASYNFRNTVKEWLSEILQILFQAASLCINTLRIFQLIVLGILGPLVFALSIYDGLQQTFTAWLAKYLNVYLWLPVANIFGAILGKIQERMLKLDLDQIGDSGDTFFSAQDTGYLVFMLIGIVGYFTVPSVASFIVNAAGGGGMMQKVTSIMSSTGSMAMGAATGGASMVGSRALRSADNIANMGTNIQEGMSGKESGSGVMGAIGRGMGRAGMMMENKLDGDKASGKG</sequence>
<evidence type="ECO:0000313" key="4">
    <source>
        <dbReference type="EMBL" id="TWI87844.1"/>
    </source>
</evidence>
<protein>
    <submittedName>
        <fullName evidence="4">Conjugative transposon TraJ protein</fullName>
    </submittedName>
</protein>
<dbReference type="Pfam" id="PF07863">
    <property type="entry name" value="CtnDOT_TraJ"/>
    <property type="match status" value="1"/>
</dbReference>
<evidence type="ECO:0000259" key="3">
    <source>
        <dbReference type="Pfam" id="PF07863"/>
    </source>
</evidence>
<keyword evidence="1" id="KW-0812">Transmembrane</keyword>
<feature type="chain" id="PRO_5021980354" evidence="2">
    <location>
        <begin position="24"/>
        <end position="420"/>
    </location>
</feature>
<organism evidence="4 5">
    <name type="scientific">Chitinophaga japonensis</name>
    <name type="common">Flexibacter japonensis</name>
    <dbReference type="NCBI Taxonomy" id="104662"/>
    <lineage>
        <taxon>Bacteria</taxon>
        <taxon>Pseudomonadati</taxon>
        <taxon>Bacteroidota</taxon>
        <taxon>Chitinophagia</taxon>
        <taxon>Chitinophagales</taxon>
        <taxon>Chitinophagaceae</taxon>
        <taxon>Chitinophaga</taxon>
    </lineage>
</organism>
<feature type="transmembrane region" description="Helical" evidence="1">
    <location>
        <begin position="305"/>
        <end position="327"/>
    </location>
</feature>
<feature type="transmembrane region" description="Helical" evidence="1">
    <location>
        <begin position="225"/>
        <end position="244"/>
    </location>
</feature>